<feature type="domain" description="Response regulatory" evidence="11">
    <location>
        <begin position="784"/>
        <end position="900"/>
    </location>
</feature>
<dbReference type="PRINTS" id="PR00344">
    <property type="entry name" value="BCTRLSENSOR"/>
</dbReference>
<dbReference type="InterPro" id="IPR013656">
    <property type="entry name" value="PAS_4"/>
</dbReference>
<dbReference type="AlphaFoldDB" id="A0AA96JE65"/>
<sequence length="907" mass="98281">MAPSAEGGTAGPSTQDPRRGTAVSARAGIRPTAVRPHPAVIAILINAALLAILLTDLWLPRGYDISSMYALVVLASAFTRSRAAVYLTAATATLIAASMMASELSDSVHDRGPVAFSHLTAIVLIVLSGAASLLALRRTEENARLVVALRSAEHAHERDSRMLDTASLIAPIGTWTFDPEAQTVTWHERAAEIVEGRPFTPTDVETALGLIAEDERTRVLSTFTAALETGSPFREEFEFTGGSGTLKRVVIMGDPLQMDEHGRTLVHGSVQDITRWAAAESELERTRRRFAALTAAVPFAIWSAGADGQIEYANEAMRSFTGAGPEAGQGEHWKSMIHPDDRDRVTEAWETSIRTGATYDIEHRYRRADGEHEWFHVSAEPERDEHGTVIRWWGATVNVDSTRELRQRAEDLAAERATILESTTDGVYAVDREWRILYANSAAKAMIGRLSVDVVGDEFWSVFGFEPDREASEQLRIAMSTGTPSSFTYFSEGLNRWFSVNATPTRSGLSVFHRDVTEIHRLSEQLSQAQKLESVGRLTGGIAHDFNNVLTVVLGGAEAVVNDPAVGHEARAMAELVVESAKRGADLTARLLSFARKQPLSPSAVDLEDRLSGLAPMLKRTLGELVELIIAPSPDLPPIMVDSGQFDNALLNLVLNARDAMPDGGRLTIGATETELDADYCATHAEATPGRYVMIDISDTGHGIGPEEVERLFEPFFTTKASGKGSGLGLAMVWGFVKQSGGYISAYSEAGVGTTFKLYLPPSTTPAAQPVSGLPPLRPIRPATILLAEDDDLVRAFATERLRSLGHTVHAAPSGPEALTLLDTLGPVDLLFTDVIMPDGMTGRDLADEFLRRRPDTPVLFTSGYTENVVLHNGRLDDGVLLLTKPYTAEQLTERITTALDRAEPPA</sequence>
<dbReference type="PROSITE" id="PS50112">
    <property type="entry name" value="PAS"/>
    <property type="match status" value="2"/>
</dbReference>
<evidence type="ECO:0000256" key="3">
    <source>
        <dbReference type="ARBA" id="ARBA00012438"/>
    </source>
</evidence>
<dbReference type="InterPro" id="IPR036890">
    <property type="entry name" value="HATPase_C_sf"/>
</dbReference>
<accession>A0AA96JE65</accession>
<dbReference type="Pfam" id="PF08447">
    <property type="entry name" value="PAS_3"/>
    <property type="match status" value="1"/>
</dbReference>
<dbReference type="InterPro" id="IPR005467">
    <property type="entry name" value="His_kinase_dom"/>
</dbReference>
<dbReference type="NCBIfam" id="TIGR00229">
    <property type="entry name" value="sensory_box"/>
    <property type="match status" value="2"/>
</dbReference>
<feature type="transmembrane region" description="Helical" evidence="9">
    <location>
        <begin position="39"/>
        <end position="59"/>
    </location>
</feature>
<keyword evidence="5" id="KW-0808">Transferase</keyword>
<evidence type="ECO:0000256" key="8">
    <source>
        <dbReference type="SAM" id="MobiDB-lite"/>
    </source>
</evidence>
<feature type="transmembrane region" description="Helical" evidence="9">
    <location>
        <begin position="114"/>
        <end position="136"/>
    </location>
</feature>
<feature type="domain" description="PAC" evidence="13">
    <location>
        <begin position="359"/>
        <end position="411"/>
    </location>
</feature>
<feature type="domain" description="PAS" evidence="12">
    <location>
        <begin position="286"/>
        <end position="356"/>
    </location>
</feature>
<dbReference type="PANTHER" id="PTHR43065">
    <property type="entry name" value="SENSOR HISTIDINE KINASE"/>
    <property type="match status" value="1"/>
</dbReference>
<protein>
    <recommendedName>
        <fullName evidence="3">histidine kinase</fullName>
        <ecNumber evidence="3">2.7.13.3</ecNumber>
    </recommendedName>
</protein>
<dbReference type="Pfam" id="PF08448">
    <property type="entry name" value="PAS_4"/>
    <property type="match status" value="1"/>
</dbReference>
<gene>
    <name evidence="14" type="ORF">RN606_04075</name>
</gene>
<dbReference type="InterPro" id="IPR035965">
    <property type="entry name" value="PAS-like_dom_sf"/>
</dbReference>
<proteinExistence type="predicted"/>
<feature type="transmembrane region" description="Helical" evidence="9">
    <location>
        <begin position="83"/>
        <end position="102"/>
    </location>
</feature>
<feature type="region of interest" description="Disordered" evidence="8">
    <location>
        <begin position="1"/>
        <end position="24"/>
    </location>
</feature>
<evidence type="ECO:0000256" key="5">
    <source>
        <dbReference type="ARBA" id="ARBA00022777"/>
    </source>
</evidence>
<dbReference type="FunFam" id="3.30.450.20:FF:000099">
    <property type="entry name" value="Sensory box sensor histidine kinase"/>
    <property type="match status" value="1"/>
</dbReference>
<dbReference type="RefSeq" id="WP_313500210.1">
    <property type="nucleotide sequence ID" value="NZ_CP134879.1"/>
</dbReference>
<dbReference type="Pfam" id="PF00072">
    <property type="entry name" value="Response_reg"/>
    <property type="match status" value="1"/>
</dbReference>
<evidence type="ECO:0000256" key="4">
    <source>
        <dbReference type="ARBA" id="ARBA00022553"/>
    </source>
</evidence>
<dbReference type="InterPro" id="IPR004358">
    <property type="entry name" value="Sig_transdc_His_kin-like_C"/>
</dbReference>
<evidence type="ECO:0000259" key="13">
    <source>
        <dbReference type="PROSITE" id="PS50113"/>
    </source>
</evidence>
<evidence type="ECO:0000313" key="14">
    <source>
        <dbReference type="EMBL" id="WNM25334.1"/>
    </source>
</evidence>
<dbReference type="EC" id="2.7.13.3" evidence="3"/>
<dbReference type="Gene3D" id="3.40.50.2300">
    <property type="match status" value="1"/>
</dbReference>
<evidence type="ECO:0000256" key="6">
    <source>
        <dbReference type="ARBA" id="ARBA00023012"/>
    </source>
</evidence>
<keyword evidence="9" id="KW-0812">Transmembrane</keyword>
<comment type="subcellular location">
    <subcellularLocation>
        <location evidence="2">Cell membrane</location>
    </subcellularLocation>
</comment>
<dbReference type="SMART" id="SM00387">
    <property type="entry name" value="HATPase_c"/>
    <property type="match status" value="1"/>
</dbReference>
<reference evidence="14 15" key="1">
    <citation type="submission" date="2023-09" db="EMBL/GenBank/DDBJ databases">
        <title>Demequina sp. a novel bacteria isolated from Capsicum annuum.</title>
        <authorList>
            <person name="Humaira Z."/>
            <person name="Lee J."/>
            <person name="Cho D."/>
        </authorList>
    </citation>
    <scope>NUCLEOTIDE SEQUENCE [LARGE SCALE GENOMIC DNA]</scope>
    <source>
        <strain evidence="14 15">OYTSA14</strain>
    </source>
</reference>
<keyword evidence="6" id="KW-0902">Two-component regulatory system</keyword>
<dbReference type="SMART" id="SM00448">
    <property type="entry name" value="REC"/>
    <property type="match status" value="1"/>
</dbReference>
<evidence type="ECO:0000256" key="7">
    <source>
        <dbReference type="PROSITE-ProRule" id="PRU00169"/>
    </source>
</evidence>
<dbReference type="InterPro" id="IPR003594">
    <property type="entry name" value="HATPase_dom"/>
</dbReference>
<dbReference type="InterPro" id="IPR013655">
    <property type="entry name" value="PAS_fold_3"/>
</dbReference>
<keyword evidence="4 7" id="KW-0597">Phosphoprotein</keyword>
<evidence type="ECO:0000259" key="11">
    <source>
        <dbReference type="PROSITE" id="PS50110"/>
    </source>
</evidence>
<dbReference type="SMART" id="SM00388">
    <property type="entry name" value="HisKA"/>
    <property type="match status" value="1"/>
</dbReference>
<dbReference type="GO" id="GO:0000155">
    <property type="term" value="F:phosphorelay sensor kinase activity"/>
    <property type="evidence" value="ECO:0007669"/>
    <property type="project" value="InterPro"/>
</dbReference>
<dbReference type="SUPFAM" id="SSF52172">
    <property type="entry name" value="CheY-like"/>
    <property type="match status" value="1"/>
</dbReference>
<dbReference type="PROSITE" id="PS50110">
    <property type="entry name" value="RESPONSE_REGULATORY"/>
    <property type="match status" value="1"/>
</dbReference>
<dbReference type="PANTHER" id="PTHR43065:SF49">
    <property type="entry name" value="HISTIDINE KINASE"/>
    <property type="match status" value="1"/>
</dbReference>
<keyword evidence="15" id="KW-1185">Reference proteome</keyword>
<feature type="domain" description="PAS" evidence="12">
    <location>
        <begin position="412"/>
        <end position="482"/>
    </location>
</feature>
<feature type="domain" description="Histidine kinase" evidence="10">
    <location>
        <begin position="541"/>
        <end position="764"/>
    </location>
</feature>
<evidence type="ECO:0000259" key="12">
    <source>
        <dbReference type="PROSITE" id="PS50112"/>
    </source>
</evidence>
<evidence type="ECO:0000256" key="1">
    <source>
        <dbReference type="ARBA" id="ARBA00000085"/>
    </source>
</evidence>
<dbReference type="InterPro" id="IPR000700">
    <property type="entry name" value="PAS-assoc_C"/>
</dbReference>
<dbReference type="PROSITE" id="PS50113">
    <property type="entry name" value="PAC"/>
    <property type="match status" value="1"/>
</dbReference>
<comment type="catalytic activity">
    <reaction evidence="1">
        <text>ATP + protein L-histidine = ADP + protein N-phospho-L-histidine.</text>
        <dbReference type="EC" id="2.7.13.3"/>
    </reaction>
</comment>
<dbReference type="InterPro" id="IPR000014">
    <property type="entry name" value="PAS"/>
</dbReference>
<dbReference type="InterPro" id="IPR001789">
    <property type="entry name" value="Sig_transdc_resp-reg_receiver"/>
</dbReference>
<name>A0AA96JE65_9MICO</name>
<dbReference type="Pfam" id="PF02518">
    <property type="entry name" value="HATPase_c"/>
    <property type="match status" value="1"/>
</dbReference>
<dbReference type="GO" id="GO:0005886">
    <property type="term" value="C:plasma membrane"/>
    <property type="evidence" value="ECO:0007669"/>
    <property type="project" value="UniProtKB-SubCell"/>
</dbReference>
<keyword evidence="5" id="KW-0418">Kinase</keyword>
<dbReference type="InterPro" id="IPR036097">
    <property type="entry name" value="HisK_dim/P_sf"/>
</dbReference>
<dbReference type="Proteomes" id="UP001304125">
    <property type="component" value="Chromosome"/>
</dbReference>
<organism evidence="14 15">
    <name type="scientific">Demequina capsici</name>
    <dbReference type="NCBI Taxonomy" id="3075620"/>
    <lineage>
        <taxon>Bacteria</taxon>
        <taxon>Bacillati</taxon>
        <taxon>Actinomycetota</taxon>
        <taxon>Actinomycetes</taxon>
        <taxon>Micrococcales</taxon>
        <taxon>Demequinaceae</taxon>
        <taxon>Demequina</taxon>
    </lineage>
</organism>
<dbReference type="Gene3D" id="3.30.565.10">
    <property type="entry name" value="Histidine kinase-like ATPase, C-terminal domain"/>
    <property type="match status" value="1"/>
</dbReference>
<dbReference type="Gene3D" id="1.10.287.130">
    <property type="match status" value="1"/>
</dbReference>
<evidence type="ECO:0000256" key="9">
    <source>
        <dbReference type="SAM" id="Phobius"/>
    </source>
</evidence>
<feature type="modified residue" description="4-aspartylphosphate" evidence="7">
    <location>
        <position position="834"/>
    </location>
</feature>
<keyword evidence="9" id="KW-0472">Membrane</keyword>
<dbReference type="SUPFAM" id="SSF47384">
    <property type="entry name" value="Homodimeric domain of signal transducing histidine kinase"/>
    <property type="match status" value="1"/>
</dbReference>
<dbReference type="SUPFAM" id="SSF55874">
    <property type="entry name" value="ATPase domain of HSP90 chaperone/DNA topoisomerase II/histidine kinase"/>
    <property type="match status" value="1"/>
</dbReference>
<dbReference type="SMART" id="SM00091">
    <property type="entry name" value="PAS"/>
    <property type="match status" value="3"/>
</dbReference>
<dbReference type="PROSITE" id="PS50109">
    <property type="entry name" value="HIS_KIN"/>
    <property type="match status" value="1"/>
</dbReference>
<dbReference type="SUPFAM" id="SSF55785">
    <property type="entry name" value="PYP-like sensor domain (PAS domain)"/>
    <property type="match status" value="3"/>
</dbReference>
<dbReference type="InterPro" id="IPR003661">
    <property type="entry name" value="HisK_dim/P_dom"/>
</dbReference>
<evidence type="ECO:0000256" key="2">
    <source>
        <dbReference type="ARBA" id="ARBA00004236"/>
    </source>
</evidence>
<keyword evidence="9" id="KW-1133">Transmembrane helix</keyword>
<dbReference type="CDD" id="cd00082">
    <property type="entry name" value="HisKA"/>
    <property type="match status" value="1"/>
</dbReference>
<dbReference type="InterPro" id="IPR011006">
    <property type="entry name" value="CheY-like_superfamily"/>
</dbReference>
<dbReference type="EMBL" id="CP134879">
    <property type="protein sequence ID" value="WNM25334.1"/>
    <property type="molecule type" value="Genomic_DNA"/>
</dbReference>
<evidence type="ECO:0000259" key="10">
    <source>
        <dbReference type="PROSITE" id="PS50109"/>
    </source>
</evidence>
<evidence type="ECO:0000313" key="15">
    <source>
        <dbReference type="Proteomes" id="UP001304125"/>
    </source>
</evidence>
<dbReference type="CDD" id="cd00130">
    <property type="entry name" value="PAS"/>
    <property type="match status" value="2"/>
</dbReference>
<dbReference type="Gene3D" id="3.30.450.20">
    <property type="entry name" value="PAS domain"/>
    <property type="match status" value="3"/>
</dbReference>